<reference evidence="2 3" key="1">
    <citation type="submission" date="2023-10" db="EMBL/GenBank/DDBJ databases">
        <title>Draft genome sequence of Xylaria bambusicola isolate GMP-LS, the root and basal stem rot pathogen of sugarcane in Indonesia.</title>
        <authorList>
            <person name="Selvaraj P."/>
            <person name="Muralishankar V."/>
            <person name="Muruganantham S."/>
            <person name="Sp S."/>
            <person name="Haryani S."/>
            <person name="Lau K.J.X."/>
            <person name="Naqvi N.I."/>
        </authorList>
    </citation>
    <scope>NUCLEOTIDE SEQUENCE [LARGE SCALE GENOMIC DNA]</scope>
    <source>
        <strain evidence="2">GMP-LS</strain>
    </source>
</reference>
<dbReference type="Proteomes" id="UP001305414">
    <property type="component" value="Unassembled WGS sequence"/>
</dbReference>
<organism evidence="2 3">
    <name type="scientific">Xylaria bambusicola</name>
    <dbReference type="NCBI Taxonomy" id="326684"/>
    <lineage>
        <taxon>Eukaryota</taxon>
        <taxon>Fungi</taxon>
        <taxon>Dikarya</taxon>
        <taxon>Ascomycota</taxon>
        <taxon>Pezizomycotina</taxon>
        <taxon>Sordariomycetes</taxon>
        <taxon>Xylariomycetidae</taxon>
        <taxon>Xylariales</taxon>
        <taxon>Xylariaceae</taxon>
        <taxon>Xylaria</taxon>
    </lineage>
</organism>
<feature type="compositionally biased region" description="Low complexity" evidence="1">
    <location>
        <begin position="1"/>
        <end position="19"/>
    </location>
</feature>
<proteinExistence type="predicted"/>
<feature type="compositionally biased region" description="Basic and acidic residues" evidence="1">
    <location>
        <begin position="48"/>
        <end position="59"/>
    </location>
</feature>
<keyword evidence="3" id="KW-1185">Reference proteome</keyword>
<comment type="caution">
    <text evidence="2">The sequence shown here is derived from an EMBL/GenBank/DDBJ whole genome shotgun (WGS) entry which is preliminary data.</text>
</comment>
<dbReference type="AlphaFoldDB" id="A0AAN7Z6M9"/>
<evidence type="ECO:0000313" key="3">
    <source>
        <dbReference type="Proteomes" id="UP001305414"/>
    </source>
</evidence>
<dbReference type="EMBL" id="JAWHQM010000023">
    <property type="protein sequence ID" value="KAK5632192.1"/>
    <property type="molecule type" value="Genomic_DNA"/>
</dbReference>
<evidence type="ECO:0000313" key="2">
    <source>
        <dbReference type="EMBL" id="KAK5632192.1"/>
    </source>
</evidence>
<evidence type="ECO:0000256" key="1">
    <source>
        <dbReference type="SAM" id="MobiDB-lite"/>
    </source>
</evidence>
<feature type="region of interest" description="Disordered" evidence="1">
    <location>
        <begin position="1"/>
        <end position="59"/>
    </location>
</feature>
<accession>A0AAN7Z6M9</accession>
<name>A0AAN7Z6M9_9PEZI</name>
<sequence length="59" mass="6114">MVLIESESSAGVSAGVAASDKASGPEPQVESLTRSHPIVAWQAGPGFRGREKPSDRHAN</sequence>
<gene>
    <name evidence="2" type="ORF">RRF57_007907</name>
</gene>
<protein>
    <submittedName>
        <fullName evidence="2">Uncharacterized protein</fullName>
    </submittedName>
</protein>